<reference evidence="3" key="1">
    <citation type="submission" date="2010-08" db="EMBL/GenBank/DDBJ databases">
        <authorList>
            <consortium name="Caenorhabditis japonica Sequencing Consortium"/>
            <person name="Wilson R.K."/>
        </authorList>
    </citation>
    <scope>NUCLEOTIDE SEQUENCE [LARGE SCALE GENOMIC DNA]</scope>
    <source>
        <strain evidence="3">DF5081</strain>
    </source>
</reference>
<evidence type="ECO:0000313" key="3">
    <source>
        <dbReference type="Proteomes" id="UP000005237"/>
    </source>
</evidence>
<reference evidence="2" key="2">
    <citation type="submission" date="2022-06" db="UniProtKB">
        <authorList>
            <consortium name="EnsemblMetazoa"/>
        </authorList>
    </citation>
    <scope>IDENTIFICATION</scope>
    <source>
        <strain evidence="2">DF5081</strain>
    </source>
</reference>
<proteinExistence type="predicted"/>
<sequence>MDTLFSVENKKEEVEEEEEEKERQKEEDEALAQVELSAKVVEELAKQAEWAENEGPTDTANSHRIWGVFQIHMAHAPNRWLLAVFNGY</sequence>
<protein>
    <submittedName>
        <fullName evidence="2">Uncharacterized protein</fullName>
    </submittedName>
</protein>
<keyword evidence="3" id="KW-1185">Reference proteome</keyword>
<evidence type="ECO:0000256" key="1">
    <source>
        <dbReference type="SAM" id="MobiDB-lite"/>
    </source>
</evidence>
<organism evidence="2 3">
    <name type="scientific">Caenorhabditis japonica</name>
    <dbReference type="NCBI Taxonomy" id="281687"/>
    <lineage>
        <taxon>Eukaryota</taxon>
        <taxon>Metazoa</taxon>
        <taxon>Ecdysozoa</taxon>
        <taxon>Nematoda</taxon>
        <taxon>Chromadorea</taxon>
        <taxon>Rhabditida</taxon>
        <taxon>Rhabditina</taxon>
        <taxon>Rhabditomorpha</taxon>
        <taxon>Rhabditoidea</taxon>
        <taxon>Rhabditidae</taxon>
        <taxon>Peloderinae</taxon>
        <taxon>Caenorhabditis</taxon>
    </lineage>
</organism>
<dbReference type="EnsemblMetazoa" id="CJA22649.1">
    <property type="protein sequence ID" value="CJA22649.1"/>
    <property type="gene ID" value="WBGene00178221"/>
</dbReference>
<dbReference type="Proteomes" id="UP000005237">
    <property type="component" value="Unassembled WGS sequence"/>
</dbReference>
<evidence type="ECO:0000313" key="2">
    <source>
        <dbReference type="EnsemblMetazoa" id="CJA22649.1"/>
    </source>
</evidence>
<dbReference type="AlphaFoldDB" id="A0A8R1I4S5"/>
<name>A0A8R1I4S5_CAEJA</name>
<accession>A0A8R1I4S5</accession>
<feature type="region of interest" description="Disordered" evidence="1">
    <location>
        <begin position="1"/>
        <end position="29"/>
    </location>
</feature>